<accession>A0A498JGZ0</accession>
<keyword evidence="2" id="KW-1185">Reference proteome</keyword>
<evidence type="ECO:0000313" key="2">
    <source>
        <dbReference type="Proteomes" id="UP000290289"/>
    </source>
</evidence>
<dbReference type="Proteomes" id="UP000290289">
    <property type="component" value="Chromosome 7"/>
</dbReference>
<proteinExistence type="predicted"/>
<comment type="caution">
    <text evidence="1">The sequence shown here is derived from an EMBL/GenBank/DDBJ whole genome shotgun (WGS) entry which is preliminary data.</text>
</comment>
<organism evidence="1 2">
    <name type="scientific">Malus domestica</name>
    <name type="common">Apple</name>
    <name type="synonym">Pyrus malus</name>
    <dbReference type="NCBI Taxonomy" id="3750"/>
    <lineage>
        <taxon>Eukaryota</taxon>
        <taxon>Viridiplantae</taxon>
        <taxon>Streptophyta</taxon>
        <taxon>Embryophyta</taxon>
        <taxon>Tracheophyta</taxon>
        <taxon>Spermatophyta</taxon>
        <taxon>Magnoliopsida</taxon>
        <taxon>eudicotyledons</taxon>
        <taxon>Gunneridae</taxon>
        <taxon>Pentapetalae</taxon>
        <taxon>rosids</taxon>
        <taxon>fabids</taxon>
        <taxon>Rosales</taxon>
        <taxon>Rosaceae</taxon>
        <taxon>Amygdaloideae</taxon>
        <taxon>Maleae</taxon>
        <taxon>Malus</taxon>
    </lineage>
</organism>
<reference evidence="1 2" key="1">
    <citation type="submission" date="2018-10" db="EMBL/GenBank/DDBJ databases">
        <title>A high-quality apple genome assembly.</title>
        <authorList>
            <person name="Hu J."/>
        </authorList>
    </citation>
    <scope>NUCLEOTIDE SEQUENCE [LARGE SCALE GENOMIC DNA]</scope>
    <source>
        <strain evidence="2">cv. HFTH1</strain>
        <tissue evidence="1">Young leaf</tissue>
    </source>
</reference>
<name>A0A498JGZ0_MALDO</name>
<dbReference type="AlphaFoldDB" id="A0A498JGZ0"/>
<dbReference type="EMBL" id="RDQH01000333">
    <property type="protein sequence ID" value="RXH92942.1"/>
    <property type="molecule type" value="Genomic_DNA"/>
</dbReference>
<protein>
    <submittedName>
        <fullName evidence="1">Uncharacterized protein</fullName>
    </submittedName>
</protein>
<gene>
    <name evidence="1" type="ORF">DVH24_011966</name>
</gene>
<evidence type="ECO:0000313" key="1">
    <source>
        <dbReference type="EMBL" id="RXH92942.1"/>
    </source>
</evidence>
<dbReference type="STRING" id="3750.A0A498JGZ0"/>
<sequence length="138" mass="15711">MGKMCTKYLNCVVEIDAEAMTMTLDNGSSVVKLPREGWLCLMQHTGRVTLKLKPIFKQSITYLSENNYDLGDAVLVFGMQYEFADMIWYPSQHKLVYQMDNCLLSNTSGNGMYDSIIFRATYLLMLAITEPQVCFTCS</sequence>